<dbReference type="SMART" id="SM00271">
    <property type="entry name" value="DnaJ"/>
    <property type="match status" value="1"/>
</dbReference>
<dbReference type="InterPro" id="IPR050817">
    <property type="entry name" value="DjlA_DnaK_co-chaperone"/>
</dbReference>
<evidence type="ECO:0000313" key="5">
    <source>
        <dbReference type="Proteomes" id="UP001642409"/>
    </source>
</evidence>
<dbReference type="AlphaFoldDB" id="A0AA86QLB6"/>
<dbReference type="PRINTS" id="PR00625">
    <property type="entry name" value="JDOMAIN"/>
</dbReference>
<reference evidence="4 5" key="2">
    <citation type="submission" date="2024-07" db="EMBL/GenBank/DDBJ databases">
        <authorList>
            <person name="Akdeniz Z."/>
        </authorList>
    </citation>
    <scope>NUCLEOTIDE SEQUENCE [LARGE SCALE GENOMIC DNA]</scope>
</reference>
<dbReference type="PROSITE" id="PS50076">
    <property type="entry name" value="DNAJ_2"/>
    <property type="match status" value="1"/>
</dbReference>
<proteinExistence type="predicted"/>
<dbReference type="PANTHER" id="PTHR24074">
    <property type="entry name" value="CO-CHAPERONE PROTEIN DJLA"/>
    <property type="match status" value="1"/>
</dbReference>
<evidence type="ECO:0000259" key="2">
    <source>
        <dbReference type="PROSITE" id="PS50076"/>
    </source>
</evidence>
<dbReference type="CDD" id="cd06257">
    <property type="entry name" value="DnaJ"/>
    <property type="match status" value="1"/>
</dbReference>
<dbReference type="EMBL" id="CATOUU010000943">
    <property type="protein sequence ID" value="CAI9961679.1"/>
    <property type="molecule type" value="Genomic_DNA"/>
</dbReference>
<evidence type="ECO:0000256" key="1">
    <source>
        <dbReference type="SAM" id="Phobius"/>
    </source>
</evidence>
<accession>A0AA86QLB6</accession>
<dbReference type="InterPro" id="IPR036869">
    <property type="entry name" value="J_dom_sf"/>
</dbReference>
<feature type="domain" description="J" evidence="2">
    <location>
        <begin position="249"/>
        <end position="320"/>
    </location>
</feature>
<dbReference type="Gene3D" id="1.10.287.110">
    <property type="entry name" value="DnaJ domain"/>
    <property type="match status" value="1"/>
</dbReference>
<keyword evidence="1" id="KW-0472">Membrane</keyword>
<gene>
    <name evidence="3" type="ORF">HINF_LOCUS49324</name>
    <name evidence="4" type="ORF">HINF_LOCUS72371</name>
</gene>
<name>A0AA86QLB6_9EUKA</name>
<sequence length="328" mass="37685">MPQKIPKNLARKITKSVKAIEKKDEVSTSQQQTVAAQKFEEIPDTSFRRIDTNYKAYADNYKAKYYQMHPELHVEPDPYVSGYIQVVPTAPGTYIDLGSPDYPRVFGSALSKEEFQKSSRPIVVIRNEKDLNPLIKLGLFKDPQAVRTKISELEFEDKCLWILPDGKIFDAPKTCGSLSDAIAIKQQEQSKKVDDLSPKKPKMTEEQLFKTIKKYFYSILVFIIVFLVGYFYLQSKYFGSTINGKPVEAYYKRLGLKSGASQEEIKKAYRRIALKLHPDRNPNCSDCELKFSKAAEAYKYLLEQEGVEEAKIPTMLDEDNMWVKGQKR</sequence>
<dbReference type="EMBL" id="CAXDID020000573">
    <property type="protein sequence ID" value="CAL6103884.1"/>
    <property type="molecule type" value="Genomic_DNA"/>
</dbReference>
<keyword evidence="5" id="KW-1185">Reference proteome</keyword>
<organism evidence="3">
    <name type="scientific">Hexamita inflata</name>
    <dbReference type="NCBI Taxonomy" id="28002"/>
    <lineage>
        <taxon>Eukaryota</taxon>
        <taxon>Metamonada</taxon>
        <taxon>Diplomonadida</taxon>
        <taxon>Hexamitidae</taxon>
        <taxon>Hexamitinae</taxon>
        <taxon>Hexamita</taxon>
    </lineage>
</organism>
<keyword evidence="1" id="KW-1133">Transmembrane helix</keyword>
<dbReference type="SUPFAM" id="SSF46565">
    <property type="entry name" value="Chaperone J-domain"/>
    <property type="match status" value="1"/>
</dbReference>
<reference evidence="3" key="1">
    <citation type="submission" date="2023-06" db="EMBL/GenBank/DDBJ databases">
        <authorList>
            <person name="Kurt Z."/>
        </authorList>
    </citation>
    <scope>NUCLEOTIDE SEQUENCE</scope>
</reference>
<feature type="transmembrane region" description="Helical" evidence="1">
    <location>
        <begin position="215"/>
        <end position="233"/>
    </location>
</feature>
<dbReference type="Pfam" id="PF00226">
    <property type="entry name" value="DnaJ"/>
    <property type="match status" value="1"/>
</dbReference>
<protein>
    <submittedName>
        <fullName evidence="3">Chaperone protein dnaJ</fullName>
    </submittedName>
    <submittedName>
        <fullName evidence="4">Chaperone_protein dnaJ</fullName>
    </submittedName>
</protein>
<evidence type="ECO:0000313" key="3">
    <source>
        <dbReference type="EMBL" id="CAI9961679.1"/>
    </source>
</evidence>
<dbReference type="InterPro" id="IPR001623">
    <property type="entry name" value="DnaJ_domain"/>
</dbReference>
<evidence type="ECO:0000313" key="4">
    <source>
        <dbReference type="EMBL" id="CAL6103884.1"/>
    </source>
</evidence>
<keyword evidence="1" id="KW-0812">Transmembrane</keyword>
<dbReference type="Proteomes" id="UP001642409">
    <property type="component" value="Unassembled WGS sequence"/>
</dbReference>
<comment type="caution">
    <text evidence="3">The sequence shown here is derived from an EMBL/GenBank/DDBJ whole genome shotgun (WGS) entry which is preliminary data.</text>
</comment>